<protein>
    <recommendedName>
        <fullName evidence="4">CBS domain-containing protein</fullName>
    </recommendedName>
</protein>
<keyword evidence="1 2" id="KW-0129">CBS domain</keyword>
<evidence type="ECO:0000313" key="6">
    <source>
        <dbReference type="Proteomes" id="UP000466345"/>
    </source>
</evidence>
<organism evidence="5 6">
    <name type="scientific">Streptomyces smaragdinus</name>
    <dbReference type="NCBI Taxonomy" id="2585196"/>
    <lineage>
        <taxon>Bacteria</taxon>
        <taxon>Bacillati</taxon>
        <taxon>Actinomycetota</taxon>
        <taxon>Actinomycetes</taxon>
        <taxon>Kitasatosporales</taxon>
        <taxon>Streptomycetaceae</taxon>
        <taxon>Streptomyces</taxon>
    </lineage>
</organism>
<dbReference type="PROSITE" id="PS51371">
    <property type="entry name" value="CBS"/>
    <property type="match status" value="1"/>
</dbReference>
<evidence type="ECO:0000256" key="1">
    <source>
        <dbReference type="ARBA" id="ARBA00023122"/>
    </source>
</evidence>
<dbReference type="InterPro" id="IPR000644">
    <property type="entry name" value="CBS_dom"/>
</dbReference>
<dbReference type="Gene3D" id="3.10.580.10">
    <property type="entry name" value="CBS-domain"/>
    <property type="match status" value="1"/>
</dbReference>
<feature type="domain" description="CBS" evidence="4">
    <location>
        <begin position="1"/>
        <end position="57"/>
    </location>
</feature>
<comment type="caution">
    <text evidence="5">The sequence shown here is derived from an EMBL/GenBank/DDBJ whole genome shotgun (WGS) entry which is preliminary data.</text>
</comment>
<dbReference type="InterPro" id="IPR046342">
    <property type="entry name" value="CBS_dom_sf"/>
</dbReference>
<evidence type="ECO:0000313" key="5">
    <source>
        <dbReference type="EMBL" id="MQY14544.1"/>
    </source>
</evidence>
<name>A0A7K0CP65_9ACTN</name>
<feature type="compositionally biased region" description="Basic residues" evidence="3">
    <location>
        <begin position="64"/>
        <end position="77"/>
    </location>
</feature>
<dbReference type="PANTHER" id="PTHR43080:SF29">
    <property type="entry name" value="OS02G0818000 PROTEIN"/>
    <property type="match status" value="1"/>
</dbReference>
<gene>
    <name evidence="5" type="ORF">SRB5_47120</name>
</gene>
<dbReference type="PANTHER" id="PTHR43080">
    <property type="entry name" value="CBS DOMAIN-CONTAINING PROTEIN CBSX3, MITOCHONDRIAL"/>
    <property type="match status" value="1"/>
</dbReference>
<proteinExistence type="predicted"/>
<sequence>MTAPAICVRAADTLAHAARVMAQRQVKRLPVVDAHGRLVGVVSRGDLLKVFLRPDAEPRDPPPRRHPGAGRSGRRGQRSSAARRVMPCRERSRRSSHTLIRVIETGPPRMSAARTPNGTPS</sequence>
<evidence type="ECO:0000259" key="4">
    <source>
        <dbReference type="PROSITE" id="PS51371"/>
    </source>
</evidence>
<feature type="region of interest" description="Disordered" evidence="3">
    <location>
        <begin position="53"/>
        <end position="121"/>
    </location>
</feature>
<dbReference type="OrthoDB" id="2111978at2"/>
<accession>A0A7K0CP65</accession>
<dbReference type="Pfam" id="PF00571">
    <property type="entry name" value="CBS"/>
    <property type="match status" value="1"/>
</dbReference>
<evidence type="ECO:0000256" key="3">
    <source>
        <dbReference type="SAM" id="MobiDB-lite"/>
    </source>
</evidence>
<dbReference type="SUPFAM" id="SSF54631">
    <property type="entry name" value="CBS-domain pair"/>
    <property type="match status" value="1"/>
</dbReference>
<reference evidence="5 6" key="1">
    <citation type="submission" date="2019-10" db="EMBL/GenBank/DDBJ databases">
        <title>Streptomyces smaragdinus sp. nov. and Streptomyces fabii sp. nov., isolated from the gut of fungus growing-termite Macrotermes natalensis.</title>
        <authorList>
            <person name="Schwitalla J."/>
            <person name="Benndorf R."/>
            <person name="Martin K."/>
            <person name="De Beer W."/>
            <person name="Kaster A.-K."/>
            <person name="Vollmers J."/>
            <person name="Poulsen M."/>
            <person name="Beemelmanns C."/>
        </authorList>
    </citation>
    <scope>NUCLEOTIDE SEQUENCE [LARGE SCALE GENOMIC DNA]</scope>
    <source>
        <strain evidence="5 6">RB5</strain>
    </source>
</reference>
<dbReference type="EMBL" id="WEGJ01000022">
    <property type="protein sequence ID" value="MQY14544.1"/>
    <property type="molecule type" value="Genomic_DNA"/>
</dbReference>
<feature type="compositionally biased region" description="Basic and acidic residues" evidence="3">
    <location>
        <begin position="53"/>
        <end position="63"/>
    </location>
</feature>
<dbReference type="Proteomes" id="UP000466345">
    <property type="component" value="Unassembled WGS sequence"/>
</dbReference>
<dbReference type="SMART" id="SM00116">
    <property type="entry name" value="CBS"/>
    <property type="match status" value="1"/>
</dbReference>
<dbReference type="InterPro" id="IPR051257">
    <property type="entry name" value="Diverse_CBS-Domain"/>
</dbReference>
<evidence type="ECO:0000256" key="2">
    <source>
        <dbReference type="PROSITE-ProRule" id="PRU00703"/>
    </source>
</evidence>
<keyword evidence="6" id="KW-1185">Reference proteome</keyword>
<dbReference type="AlphaFoldDB" id="A0A7K0CP65"/>